<keyword evidence="3" id="KW-1185">Reference proteome</keyword>
<evidence type="ECO:0000259" key="1">
    <source>
        <dbReference type="Pfam" id="PF03235"/>
    </source>
</evidence>
<gene>
    <name evidence="2" type="ORF">GR183_10290</name>
</gene>
<proteinExistence type="predicted"/>
<accession>A0A7X3LUE9</accession>
<organism evidence="2 3">
    <name type="scientific">Stappia sediminis</name>
    <dbReference type="NCBI Taxonomy" id="2692190"/>
    <lineage>
        <taxon>Bacteria</taxon>
        <taxon>Pseudomonadati</taxon>
        <taxon>Pseudomonadota</taxon>
        <taxon>Alphaproteobacteria</taxon>
        <taxon>Hyphomicrobiales</taxon>
        <taxon>Stappiaceae</taxon>
        <taxon>Stappia</taxon>
    </lineage>
</organism>
<dbReference type="EMBL" id="WUMV01000003">
    <property type="protein sequence ID" value="MXN65289.1"/>
    <property type="molecule type" value="Genomic_DNA"/>
</dbReference>
<dbReference type="PANTHER" id="PTHR39639:SF1">
    <property type="entry name" value="DUF262 DOMAIN-CONTAINING PROTEIN"/>
    <property type="match status" value="1"/>
</dbReference>
<reference evidence="2 3" key="1">
    <citation type="submission" date="2019-12" db="EMBL/GenBank/DDBJ databases">
        <authorList>
            <person name="Li M."/>
        </authorList>
    </citation>
    <scope>NUCLEOTIDE SEQUENCE [LARGE SCALE GENOMIC DNA]</scope>
    <source>
        <strain evidence="2 3">GBMRC 2046</strain>
    </source>
</reference>
<feature type="domain" description="GmrSD restriction endonucleases N-terminal" evidence="1">
    <location>
        <begin position="20"/>
        <end position="170"/>
    </location>
</feature>
<dbReference type="Proteomes" id="UP000433101">
    <property type="component" value="Unassembled WGS sequence"/>
</dbReference>
<dbReference type="Pfam" id="PF03235">
    <property type="entry name" value="GmrSD_N"/>
    <property type="match status" value="1"/>
</dbReference>
<comment type="caution">
    <text evidence="2">The sequence shown here is derived from an EMBL/GenBank/DDBJ whole genome shotgun (WGS) entry which is preliminary data.</text>
</comment>
<sequence>MFEVQHQQFKSARWWFARRKQIDTSPQYQRKGNLWKLEDRQSLIDTMINGYDMPKLYFADFTTIKSKLNEAGLRYAVVDGKQRLEAIFKFLANEMPLSDHFVLEEDSSIELAGLYYRDISEISTELAERVEEFPLPVVHVITDDSARIRELFLRLNKGLVLTGPEKRNAMIGGAPEVISEIAAHDFFSSSTSYKSDRGQDLNNAAKILAFELNNNLTDTKRKYLDKIVSDYRDNVDSLEYSKMKVYQNLDKLSLVFGKKDKILRSAGSIPAFYWFVRDVELDRIRFIRPFLESFYRYIGNEDNNIEVFRDISVDEYKRALRSVNDRWSHSLRVEILEEAFHKWLRSNDTKVSS</sequence>
<dbReference type="PANTHER" id="PTHR39639">
    <property type="entry name" value="CHROMOSOME 16, WHOLE GENOME SHOTGUN SEQUENCE"/>
    <property type="match status" value="1"/>
</dbReference>
<protein>
    <submittedName>
        <fullName evidence="2">DUF262 domain-containing protein</fullName>
    </submittedName>
</protein>
<name>A0A7X3LUE9_9HYPH</name>
<dbReference type="AlphaFoldDB" id="A0A7X3LUE9"/>
<dbReference type="RefSeq" id="WP_160775487.1">
    <property type="nucleotide sequence ID" value="NZ_WUMV01000003.1"/>
</dbReference>
<dbReference type="InterPro" id="IPR004919">
    <property type="entry name" value="GmrSD_N"/>
</dbReference>
<evidence type="ECO:0000313" key="2">
    <source>
        <dbReference type="EMBL" id="MXN65289.1"/>
    </source>
</evidence>
<evidence type="ECO:0000313" key="3">
    <source>
        <dbReference type="Proteomes" id="UP000433101"/>
    </source>
</evidence>